<evidence type="ECO:0000313" key="2">
    <source>
        <dbReference type="Proteomes" id="UP000315901"/>
    </source>
</evidence>
<keyword evidence="2" id="KW-1185">Reference proteome</keyword>
<protein>
    <recommendedName>
        <fullName evidence="3">DUF2946 domain-containing protein</fullName>
    </recommendedName>
</protein>
<reference evidence="1 2" key="1">
    <citation type="submission" date="2019-06" db="EMBL/GenBank/DDBJ databases">
        <title>A novel bacterium of genus Marinomonas, isolated from coastal sand.</title>
        <authorList>
            <person name="Huang H."/>
            <person name="Mo K."/>
            <person name="Hu Y."/>
        </authorList>
    </citation>
    <scope>NUCLEOTIDE SEQUENCE [LARGE SCALE GENOMIC DNA]</scope>
    <source>
        <strain evidence="1 2">HB171799</strain>
    </source>
</reference>
<dbReference type="EMBL" id="VFRR01000010">
    <property type="protein sequence ID" value="TPE53392.1"/>
    <property type="molecule type" value="Genomic_DNA"/>
</dbReference>
<proteinExistence type="predicted"/>
<dbReference type="OrthoDB" id="6106610at2"/>
<dbReference type="Proteomes" id="UP000315901">
    <property type="component" value="Unassembled WGS sequence"/>
</dbReference>
<evidence type="ECO:0008006" key="3">
    <source>
        <dbReference type="Google" id="ProtNLM"/>
    </source>
</evidence>
<evidence type="ECO:0000313" key="1">
    <source>
        <dbReference type="EMBL" id="TPE53392.1"/>
    </source>
</evidence>
<name>A0A501WXF1_9GAMM</name>
<dbReference type="RefSeq" id="WP_140588067.1">
    <property type="nucleotide sequence ID" value="NZ_VFRR01000010.1"/>
</dbReference>
<comment type="caution">
    <text evidence="1">The sequence shown here is derived from an EMBL/GenBank/DDBJ whole genome shotgun (WGS) entry which is preliminary data.</text>
</comment>
<sequence>MTATLSQTLLRQARFVLVAWMLAMLAPLVVPTQPVVQGDSVIVRVCSLLNGVQYVEIPLKDFNNANMQDNIAQLHASCKCGLTVDHSSLVTANFELPLPVFSSNVVAGQRATSFTSPWIPVYSSRAPPHVS</sequence>
<gene>
    <name evidence="1" type="ORF">FJM67_06985</name>
</gene>
<organism evidence="1 2">
    <name type="scientific">Maribrevibacterium harenarium</name>
    <dbReference type="NCBI Taxonomy" id="2589817"/>
    <lineage>
        <taxon>Bacteria</taxon>
        <taxon>Pseudomonadati</taxon>
        <taxon>Pseudomonadota</taxon>
        <taxon>Gammaproteobacteria</taxon>
        <taxon>Oceanospirillales</taxon>
        <taxon>Oceanospirillaceae</taxon>
        <taxon>Maribrevibacterium</taxon>
    </lineage>
</organism>
<accession>A0A501WXF1</accession>
<dbReference type="AlphaFoldDB" id="A0A501WXF1"/>